<dbReference type="EMBL" id="AAYH02000035">
    <property type="protein sequence ID" value="EDO55786.1"/>
    <property type="molecule type" value="Genomic_DNA"/>
</dbReference>
<name>A0ABC9NGC4_BACUC</name>
<reference evidence="1" key="2">
    <citation type="submission" date="2013-11" db="EMBL/GenBank/DDBJ databases">
        <title>Draft genome sequence of Bacteroides uniformis (ATCC 8492).</title>
        <authorList>
            <person name="Sudarsanam P."/>
            <person name="Ley R."/>
            <person name="Guruge J."/>
            <person name="Turnbaugh P.J."/>
            <person name="Mahowald M."/>
            <person name="Liep D."/>
            <person name="Gordon J."/>
        </authorList>
    </citation>
    <scope>NUCLEOTIDE SEQUENCE</scope>
    <source>
        <strain evidence="1">ATCC 8492</strain>
    </source>
</reference>
<reference evidence="1" key="1">
    <citation type="submission" date="2007-06" db="EMBL/GenBank/DDBJ databases">
        <authorList>
            <person name="Fulton L."/>
            <person name="Clifton S."/>
            <person name="Fulton B."/>
            <person name="Xu J."/>
            <person name="Minx P."/>
            <person name="Pepin K.H."/>
            <person name="Johnson M."/>
            <person name="Thiruvilangam P."/>
            <person name="Bhonagiri V."/>
            <person name="Nash W.E."/>
            <person name="Mardis E.R."/>
            <person name="Wilson R.K."/>
        </authorList>
    </citation>
    <scope>NUCLEOTIDE SEQUENCE [LARGE SCALE GENOMIC DNA]</scope>
    <source>
        <strain evidence="1">ATCC 8492</strain>
    </source>
</reference>
<gene>
    <name evidence="1" type="ORF">BACUNI_00628</name>
</gene>
<dbReference type="Proteomes" id="UP000004110">
    <property type="component" value="Unassembled WGS sequence"/>
</dbReference>
<evidence type="ECO:0000313" key="2">
    <source>
        <dbReference type="Proteomes" id="UP000004110"/>
    </source>
</evidence>
<organism evidence="1 2">
    <name type="scientific">Bacteroides uniformis (strain ATCC 8492 / DSM 6597 / CCUG 4942 / CIP 103695 / JCM 5828 / KCTC 5204 / NCTC 13054 / VPI 0061)</name>
    <dbReference type="NCBI Taxonomy" id="411479"/>
    <lineage>
        <taxon>Bacteria</taxon>
        <taxon>Pseudomonadati</taxon>
        <taxon>Bacteroidota</taxon>
        <taxon>Bacteroidia</taxon>
        <taxon>Bacteroidales</taxon>
        <taxon>Bacteroidaceae</taxon>
        <taxon>Bacteroides</taxon>
    </lineage>
</organism>
<sequence>MFAGLLLFSELDQLLLSVLSLQEVHFLSITLFHFKTGSLR</sequence>
<keyword evidence="2" id="KW-1185">Reference proteome</keyword>
<comment type="caution">
    <text evidence="1">The sequence shown here is derived from an EMBL/GenBank/DDBJ whole genome shotgun (WGS) entry which is preliminary data.</text>
</comment>
<dbReference type="AlphaFoldDB" id="A0ABC9NGC4"/>
<accession>A0ABC9NGC4</accession>
<proteinExistence type="predicted"/>
<protein>
    <submittedName>
        <fullName evidence="1">Uncharacterized protein</fullName>
    </submittedName>
</protein>
<evidence type="ECO:0000313" key="1">
    <source>
        <dbReference type="EMBL" id="EDO55786.1"/>
    </source>
</evidence>